<protein>
    <recommendedName>
        <fullName evidence="6">O-antigen ligase-related domain-containing protein</fullName>
    </recommendedName>
</protein>
<feature type="domain" description="O-antigen ligase-related" evidence="6">
    <location>
        <begin position="207"/>
        <end position="342"/>
    </location>
</feature>
<feature type="transmembrane region" description="Helical" evidence="5">
    <location>
        <begin position="329"/>
        <end position="353"/>
    </location>
</feature>
<feature type="transmembrane region" description="Helical" evidence="5">
    <location>
        <begin position="246"/>
        <end position="264"/>
    </location>
</feature>
<evidence type="ECO:0000256" key="4">
    <source>
        <dbReference type="ARBA" id="ARBA00023136"/>
    </source>
</evidence>
<dbReference type="PANTHER" id="PTHR37422:SF17">
    <property type="entry name" value="O-ANTIGEN LIGASE"/>
    <property type="match status" value="1"/>
</dbReference>
<proteinExistence type="predicted"/>
<feature type="transmembrane region" description="Helical" evidence="5">
    <location>
        <begin position="19"/>
        <end position="36"/>
    </location>
</feature>
<feature type="transmembrane region" description="Helical" evidence="5">
    <location>
        <begin position="78"/>
        <end position="97"/>
    </location>
</feature>
<dbReference type="RefSeq" id="WP_229932387.1">
    <property type="nucleotide sequence ID" value="NZ_CAJHOF010000004.1"/>
</dbReference>
<accession>A0ABN7K5D4</accession>
<keyword evidence="2 5" id="KW-0812">Transmembrane</keyword>
<dbReference type="InterPro" id="IPR007016">
    <property type="entry name" value="O-antigen_ligase-rel_domated"/>
</dbReference>
<feature type="transmembrane region" description="Helical" evidence="5">
    <location>
        <begin position="136"/>
        <end position="160"/>
    </location>
</feature>
<evidence type="ECO:0000256" key="1">
    <source>
        <dbReference type="ARBA" id="ARBA00004141"/>
    </source>
</evidence>
<reference evidence="7 8" key="1">
    <citation type="submission" date="2020-11" db="EMBL/GenBank/DDBJ databases">
        <authorList>
            <person name="Peeters C."/>
        </authorList>
    </citation>
    <scope>NUCLEOTIDE SEQUENCE [LARGE SCALE GENOMIC DNA]</scope>
    <source>
        <strain evidence="7 8">LMG 7974</strain>
    </source>
</reference>
<keyword evidence="8" id="KW-1185">Reference proteome</keyword>
<name>A0ABN7K5D4_9BACT</name>
<sequence>MIIAEKILFLQNLKDKLKAVPNFQLLFLFSLILWCVSLPFDNAIYQVSWVLLEVLFIFHVLYNKNYKKVYDILKNLKYFLGFFVLICASLCISNILNFEFLAPKAWHSVVSFVFRYAVVLFVLCYFYKIYEFDYKILIYVCIIASCFMATSGLYELVINYQNIIFNDSSQHGLHGFLRNRNGFGLAMATGFAFIFIYMKNSLTKNILMAIFVFLIIFSFSRSAWVASSFLVIFYALLNFKNIKKEYVLSAIFIVLVICAFFFISDSFQHRFTQLTQGESSHRFGIWQYSFEMFLKQPFFGWGDTFKFVPNAPYLLNTNYSAPHNMIMELLYTTGIFGFCAFMGLNFYIFLHLLKTKNIKILSLFAFFFVICQFDYGIFSTKEILNYIVILSFIALKDRAIL</sequence>
<dbReference type="EMBL" id="CAJHOF010000004">
    <property type="protein sequence ID" value="CAD7287687.1"/>
    <property type="molecule type" value="Genomic_DNA"/>
</dbReference>
<keyword evidence="4 5" id="KW-0472">Membrane</keyword>
<comment type="caution">
    <text evidence="7">The sequence shown here is derived from an EMBL/GenBank/DDBJ whole genome shotgun (WGS) entry which is preliminary data.</text>
</comment>
<organism evidence="7 8">
    <name type="scientific">Campylobacter majalis</name>
    <dbReference type="NCBI Taxonomy" id="2790656"/>
    <lineage>
        <taxon>Bacteria</taxon>
        <taxon>Pseudomonadati</taxon>
        <taxon>Campylobacterota</taxon>
        <taxon>Epsilonproteobacteria</taxon>
        <taxon>Campylobacterales</taxon>
        <taxon>Campylobacteraceae</taxon>
        <taxon>Campylobacter</taxon>
    </lineage>
</organism>
<dbReference type="Proteomes" id="UP000789803">
    <property type="component" value="Unassembled WGS sequence"/>
</dbReference>
<keyword evidence="3 5" id="KW-1133">Transmembrane helix</keyword>
<evidence type="ECO:0000259" key="6">
    <source>
        <dbReference type="Pfam" id="PF04932"/>
    </source>
</evidence>
<evidence type="ECO:0000256" key="2">
    <source>
        <dbReference type="ARBA" id="ARBA00022692"/>
    </source>
</evidence>
<dbReference type="InterPro" id="IPR051533">
    <property type="entry name" value="WaaL-like"/>
</dbReference>
<dbReference type="Pfam" id="PF04932">
    <property type="entry name" value="Wzy_C"/>
    <property type="match status" value="1"/>
</dbReference>
<evidence type="ECO:0000256" key="3">
    <source>
        <dbReference type="ARBA" id="ARBA00022989"/>
    </source>
</evidence>
<evidence type="ECO:0000256" key="5">
    <source>
        <dbReference type="SAM" id="Phobius"/>
    </source>
</evidence>
<evidence type="ECO:0000313" key="7">
    <source>
        <dbReference type="EMBL" id="CAD7287687.1"/>
    </source>
</evidence>
<dbReference type="PANTHER" id="PTHR37422">
    <property type="entry name" value="TEICHURONIC ACID BIOSYNTHESIS PROTEIN TUAE"/>
    <property type="match status" value="1"/>
</dbReference>
<comment type="subcellular location">
    <subcellularLocation>
        <location evidence="1">Membrane</location>
        <topology evidence="1">Multi-pass membrane protein</topology>
    </subcellularLocation>
</comment>
<evidence type="ECO:0000313" key="8">
    <source>
        <dbReference type="Proteomes" id="UP000789803"/>
    </source>
</evidence>
<feature type="transmembrane region" description="Helical" evidence="5">
    <location>
        <begin position="360"/>
        <end position="377"/>
    </location>
</feature>
<gene>
    <name evidence="7" type="ORF">LMG7974_00567</name>
</gene>
<feature type="transmembrane region" description="Helical" evidence="5">
    <location>
        <begin position="210"/>
        <end position="234"/>
    </location>
</feature>
<feature type="transmembrane region" description="Helical" evidence="5">
    <location>
        <begin position="109"/>
        <end position="130"/>
    </location>
</feature>
<feature type="transmembrane region" description="Helical" evidence="5">
    <location>
        <begin position="181"/>
        <end position="198"/>
    </location>
</feature>
<feature type="transmembrane region" description="Helical" evidence="5">
    <location>
        <begin position="43"/>
        <end position="62"/>
    </location>
</feature>